<sequence>MREAEVLAHYPCDELLGSPREHWYRGVTVRADAATVFRWLCQLKVAPYSYDLLDNLGRRSPRRLTPGAERLETGQRVMTIFRLVDFEPDRQLTMVLDKPRALRLFGGFALTYTVEEVAPRVTRLVAKLVVGDDDGVLGRLRRPLMAWGDLLMMHRQLTTLRTLAERR</sequence>
<evidence type="ECO:0000313" key="2">
    <source>
        <dbReference type="Proteomes" id="UP000632289"/>
    </source>
</evidence>
<protein>
    <recommendedName>
        <fullName evidence="3">SRPBCC family protein</fullName>
    </recommendedName>
</protein>
<organism evidence="1 2">
    <name type="scientific">Streptomyces chumphonensis</name>
    <dbReference type="NCBI Taxonomy" id="1214925"/>
    <lineage>
        <taxon>Bacteria</taxon>
        <taxon>Bacillati</taxon>
        <taxon>Actinomycetota</taxon>
        <taxon>Actinomycetes</taxon>
        <taxon>Kitasatosporales</taxon>
        <taxon>Streptomycetaceae</taxon>
        <taxon>Streptomyces</taxon>
    </lineage>
</organism>
<dbReference type="AlphaFoldDB" id="A0A927ICZ5"/>
<comment type="caution">
    <text evidence="1">The sequence shown here is derived from an EMBL/GenBank/DDBJ whole genome shotgun (WGS) entry which is preliminary data.</text>
</comment>
<dbReference type="Proteomes" id="UP000632289">
    <property type="component" value="Unassembled WGS sequence"/>
</dbReference>
<proteinExistence type="predicted"/>
<reference evidence="1" key="1">
    <citation type="submission" date="2020-09" db="EMBL/GenBank/DDBJ databases">
        <title>Secondary metabolite and genome analysis of marine Streptomyces chumphonensis KK1-2T.</title>
        <authorList>
            <person name="Phongsopitanun W."/>
            <person name="Kanchanasin P."/>
            <person name="Pittayakhajonwut P."/>
            <person name="Suwanborirux K."/>
            <person name="Tanasupawat S."/>
        </authorList>
    </citation>
    <scope>NUCLEOTIDE SEQUENCE</scope>
    <source>
        <strain evidence="1">KK1-2</strain>
    </source>
</reference>
<dbReference type="SUPFAM" id="SSF55961">
    <property type="entry name" value="Bet v1-like"/>
    <property type="match status" value="1"/>
</dbReference>
<dbReference type="InterPro" id="IPR023393">
    <property type="entry name" value="START-like_dom_sf"/>
</dbReference>
<evidence type="ECO:0008006" key="3">
    <source>
        <dbReference type="Google" id="ProtNLM"/>
    </source>
</evidence>
<name>A0A927ICZ5_9ACTN</name>
<gene>
    <name evidence="1" type="ORF">IF129_23710</name>
</gene>
<dbReference type="EMBL" id="JACXYU010000018">
    <property type="protein sequence ID" value="MBD3934558.1"/>
    <property type="molecule type" value="Genomic_DNA"/>
</dbReference>
<keyword evidence="2" id="KW-1185">Reference proteome</keyword>
<evidence type="ECO:0000313" key="1">
    <source>
        <dbReference type="EMBL" id="MBD3934558.1"/>
    </source>
</evidence>
<accession>A0A927ICZ5</accession>
<dbReference type="Gene3D" id="3.30.530.20">
    <property type="match status" value="1"/>
</dbReference>